<keyword evidence="3" id="KW-1185">Reference proteome</keyword>
<dbReference type="OrthoDB" id="6982796at2"/>
<feature type="domain" description="Bro-N" evidence="1">
    <location>
        <begin position="2"/>
        <end position="108"/>
    </location>
</feature>
<dbReference type="Pfam" id="PF02498">
    <property type="entry name" value="Bro-N"/>
    <property type="match status" value="1"/>
</dbReference>
<organism evidence="2 3">
    <name type="scientific">Pseudomonas cavernicola</name>
    <dbReference type="NCBI Taxonomy" id="2320866"/>
    <lineage>
        <taxon>Bacteria</taxon>
        <taxon>Pseudomonadati</taxon>
        <taxon>Pseudomonadota</taxon>
        <taxon>Gammaproteobacteria</taxon>
        <taxon>Pseudomonadales</taxon>
        <taxon>Pseudomonadaceae</taxon>
        <taxon>Pseudomonas</taxon>
    </lineage>
</organism>
<dbReference type="PANTHER" id="PTHR36180:SF2">
    <property type="entry name" value="BRO FAMILY PROTEIN"/>
    <property type="match status" value="1"/>
</dbReference>
<dbReference type="PANTHER" id="PTHR36180">
    <property type="entry name" value="DNA-BINDING PROTEIN-RELATED-RELATED"/>
    <property type="match status" value="1"/>
</dbReference>
<evidence type="ECO:0000313" key="3">
    <source>
        <dbReference type="Proteomes" id="UP000284021"/>
    </source>
</evidence>
<proteinExistence type="predicted"/>
<accession>A0A418XET4</accession>
<dbReference type="AlphaFoldDB" id="A0A418XET4"/>
<reference evidence="2 3" key="1">
    <citation type="submission" date="2018-09" db="EMBL/GenBank/DDBJ databases">
        <authorList>
            <person name="Zhu H."/>
        </authorList>
    </citation>
    <scope>NUCLEOTIDE SEQUENCE [LARGE SCALE GENOMIC DNA]</scope>
    <source>
        <strain evidence="2 3">K1S02-6</strain>
    </source>
</reference>
<dbReference type="InterPro" id="IPR003497">
    <property type="entry name" value="BRO_N_domain"/>
</dbReference>
<name>A0A418XET4_9PSED</name>
<dbReference type="Proteomes" id="UP000284021">
    <property type="component" value="Unassembled WGS sequence"/>
</dbReference>
<dbReference type="SMART" id="SM01040">
    <property type="entry name" value="Bro-N"/>
    <property type="match status" value="1"/>
</dbReference>
<dbReference type="PROSITE" id="PS51750">
    <property type="entry name" value="BRO_N"/>
    <property type="match status" value="1"/>
</dbReference>
<gene>
    <name evidence="2" type="ORF">D3879_15095</name>
</gene>
<dbReference type="EMBL" id="QYUR01000003">
    <property type="protein sequence ID" value="RJG10999.1"/>
    <property type="molecule type" value="Genomic_DNA"/>
</dbReference>
<protein>
    <submittedName>
        <fullName evidence="2">Phage antirepressor</fullName>
    </submittedName>
</protein>
<sequence length="167" mass="19749">MHEAFTPLIFHRYNRPLRGLMIDNQPWFAARDFGLLMGHRHPERICRLADDDQIRTVRFAQAGGGEEMVEVISESAAYRALCRFTHPENRNLRRWLTHEVIPTLRDARNPDIQAPRRTLMNWGTQRVSLLEWQGKLWIPLNELPDFSQIDADRQQSARLGLLQRWLR</sequence>
<evidence type="ECO:0000259" key="1">
    <source>
        <dbReference type="PROSITE" id="PS51750"/>
    </source>
</evidence>
<evidence type="ECO:0000313" key="2">
    <source>
        <dbReference type="EMBL" id="RJG10999.1"/>
    </source>
</evidence>
<comment type="caution">
    <text evidence="2">The sequence shown here is derived from an EMBL/GenBank/DDBJ whole genome shotgun (WGS) entry which is preliminary data.</text>
</comment>
<dbReference type="RefSeq" id="WP_119955130.1">
    <property type="nucleotide sequence ID" value="NZ_QYUR01000003.1"/>
</dbReference>